<evidence type="ECO:0000313" key="1">
    <source>
        <dbReference type="EMBL" id="MFD1597457.1"/>
    </source>
</evidence>
<dbReference type="EMBL" id="JBHUDK010000002">
    <property type="protein sequence ID" value="MFD1597457.1"/>
    <property type="molecule type" value="Genomic_DNA"/>
</dbReference>
<organism evidence="1 2">
    <name type="scientific">Halobellus rarus</name>
    <dbReference type="NCBI Taxonomy" id="1126237"/>
    <lineage>
        <taxon>Archaea</taxon>
        <taxon>Methanobacteriati</taxon>
        <taxon>Methanobacteriota</taxon>
        <taxon>Stenosarchaea group</taxon>
        <taxon>Halobacteria</taxon>
        <taxon>Halobacteriales</taxon>
        <taxon>Haloferacaceae</taxon>
        <taxon>Halobellus</taxon>
    </lineage>
</organism>
<accession>A0ABD6CK08</accession>
<dbReference type="RefSeq" id="WP_256421662.1">
    <property type="nucleotide sequence ID" value="NZ_JANHDI010000008.1"/>
</dbReference>
<reference evidence="1 2" key="1">
    <citation type="journal article" date="2019" name="Int. J. Syst. Evol. Microbiol.">
        <title>The Global Catalogue of Microorganisms (GCM) 10K type strain sequencing project: providing services to taxonomists for standard genome sequencing and annotation.</title>
        <authorList>
            <consortium name="The Broad Institute Genomics Platform"/>
            <consortium name="The Broad Institute Genome Sequencing Center for Infectious Disease"/>
            <person name="Wu L."/>
            <person name="Ma J."/>
        </authorList>
    </citation>
    <scope>NUCLEOTIDE SEQUENCE [LARGE SCALE GENOMIC DNA]</scope>
    <source>
        <strain evidence="1 2">CGMCC 1.12121</strain>
    </source>
</reference>
<comment type="caution">
    <text evidence="1">The sequence shown here is derived from an EMBL/GenBank/DDBJ whole genome shotgun (WGS) entry which is preliminary data.</text>
</comment>
<name>A0ABD6CK08_9EURY</name>
<keyword evidence="1" id="KW-0808">Transferase</keyword>
<keyword evidence="1" id="KW-0418">Kinase</keyword>
<dbReference type="Proteomes" id="UP001597085">
    <property type="component" value="Unassembled WGS sequence"/>
</dbReference>
<evidence type="ECO:0000313" key="2">
    <source>
        <dbReference type="Proteomes" id="UP001597085"/>
    </source>
</evidence>
<dbReference type="InterPro" id="IPR016064">
    <property type="entry name" value="NAD/diacylglycerol_kinase_sf"/>
</dbReference>
<protein>
    <submittedName>
        <fullName evidence="1">NAD(+)/NADH kinase</fullName>
    </submittedName>
</protein>
<keyword evidence="2" id="KW-1185">Reference proteome</keyword>
<proteinExistence type="predicted"/>
<dbReference type="Pfam" id="PF20143">
    <property type="entry name" value="NAD_kinase_C"/>
    <property type="match status" value="1"/>
</dbReference>
<gene>
    <name evidence="1" type="ORF">ACFSBX_00515</name>
</gene>
<dbReference type="Gene3D" id="2.60.200.30">
    <property type="entry name" value="Probable inorganic polyphosphate/atp-NAD kinase, domain 2"/>
    <property type="match status" value="1"/>
</dbReference>
<sequence length="252" mass="26237">MSEGSPTNGRSILVRGRGSTSDAVVDAVAERDGVSVTRVDATARGVDVDPDVVFAVGESALLTLASAPIDRPIVPVETETGRYDLASEDVATAVDAAVRGRYETVPHPIVDVRVAGEPAGSALADVTLMTSAPARISEYGIESPDGWTESVRSDGVVVATPLGSAGYARAVGGPLLAPETGLVTVPVSPYAMHTDNWVVRSPVRLTVERDEAEVVLRLDDSVAIESVPPHTPVEVGIDRELSLVRPQSIGGR</sequence>
<dbReference type="GO" id="GO:0016301">
    <property type="term" value="F:kinase activity"/>
    <property type="evidence" value="ECO:0007669"/>
    <property type="project" value="UniProtKB-KW"/>
</dbReference>
<dbReference type="InterPro" id="IPR017437">
    <property type="entry name" value="ATP-NAD_kinase_PpnK-typ_C"/>
</dbReference>
<dbReference type="SUPFAM" id="SSF111331">
    <property type="entry name" value="NAD kinase/diacylglycerol kinase-like"/>
    <property type="match status" value="1"/>
</dbReference>
<dbReference type="AlphaFoldDB" id="A0ABD6CK08"/>